<organism evidence="7 8">
    <name type="scientific">Thalassiosira pseudonana</name>
    <name type="common">Marine diatom</name>
    <name type="synonym">Cyclotella nana</name>
    <dbReference type="NCBI Taxonomy" id="35128"/>
    <lineage>
        <taxon>Eukaryota</taxon>
        <taxon>Sar</taxon>
        <taxon>Stramenopiles</taxon>
        <taxon>Ochrophyta</taxon>
        <taxon>Bacillariophyta</taxon>
        <taxon>Coscinodiscophyceae</taxon>
        <taxon>Thalassiosirophycidae</taxon>
        <taxon>Thalassiosirales</taxon>
        <taxon>Thalassiosiraceae</taxon>
        <taxon>Thalassiosira</taxon>
    </lineage>
</organism>
<dbReference type="GO" id="GO:0005576">
    <property type="term" value="C:extracellular region"/>
    <property type="evidence" value="ECO:0007669"/>
    <property type="project" value="UniProtKB-SubCell"/>
</dbReference>
<evidence type="ECO:0000256" key="3">
    <source>
        <dbReference type="ARBA" id="ARBA00022729"/>
    </source>
</evidence>
<dbReference type="KEGG" id="tps:THAPSDRAFT_2530"/>
<dbReference type="InParanoid" id="B8BUM2"/>
<dbReference type="GeneID" id="7444676"/>
<dbReference type="HOGENOM" id="CLU_305569_0_0_1"/>
<keyword evidence="3" id="KW-0732">Signal</keyword>
<dbReference type="RefSeq" id="XP_002287340.1">
    <property type="nucleotide sequence ID" value="XM_002287304.1"/>
</dbReference>
<feature type="region of interest" description="Disordered" evidence="4">
    <location>
        <begin position="1"/>
        <end position="28"/>
    </location>
</feature>
<protein>
    <recommendedName>
        <fullName evidence="6">Carbohydrate-binding module family 96 domain-containing protein</fullName>
    </recommendedName>
</protein>
<feature type="region of interest" description="Disordered" evidence="4">
    <location>
        <begin position="92"/>
        <end position="113"/>
    </location>
</feature>
<reference evidence="7 8" key="2">
    <citation type="journal article" date="2008" name="Nature">
        <title>The Phaeodactylum genome reveals the evolutionary history of diatom genomes.</title>
        <authorList>
            <person name="Bowler C."/>
            <person name="Allen A.E."/>
            <person name="Badger J.H."/>
            <person name="Grimwood J."/>
            <person name="Jabbari K."/>
            <person name="Kuo A."/>
            <person name="Maheswari U."/>
            <person name="Martens C."/>
            <person name="Maumus F."/>
            <person name="Otillar R.P."/>
            <person name="Rayko E."/>
            <person name="Salamov A."/>
            <person name="Vandepoele K."/>
            <person name="Beszteri B."/>
            <person name="Gruber A."/>
            <person name="Heijde M."/>
            <person name="Katinka M."/>
            <person name="Mock T."/>
            <person name="Valentin K."/>
            <person name="Verret F."/>
            <person name="Berges J.A."/>
            <person name="Brownlee C."/>
            <person name="Cadoret J.P."/>
            <person name="Chiovitti A."/>
            <person name="Choi C.J."/>
            <person name="Coesel S."/>
            <person name="De Martino A."/>
            <person name="Detter J.C."/>
            <person name="Durkin C."/>
            <person name="Falciatore A."/>
            <person name="Fournet J."/>
            <person name="Haruta M."/>
            <person name="Huysman M.J."/>
            <person name="Jenkins B.D."/>
            <person name="Jiroutova K."/>
            <person name="Jorgensen R.E."/>
            <person name="Joubert Y."/>
            <person name="Kaplan A."/>
            <person name="Kroger N."/>
            <person name="Kroth P.G."/>
            <person name="La Roche J."/>
            <person name="Lindquist E."/>
            <person name="Lommer M."/>
            <person name="Martin-Jezequel V."/>
            <person name="Lopez P.J."/>
            <person name="Lucas S."/>
            <person name="Mangogna M."/>
            <person name="McGinnis K."/>
            <person name="Medlin L.K."/>
            <person name="Montsant A."/>
            <person name="Oudot-Le Secq M.P."/>
            <person name="Napoli C."/>
            <person name="Obornik M."/>
            <person name="Parker M.S."/>
            <person name="Petit J.L."/>
            <person name="Porcel B.M."/>
            <person name="Poulsen N."/>
            <person name="Robison M."/>
            <person name="Rychlewski L."/>
            <person name="Rynearson T.A."/>
            <person name="Schmutz J."/>
            <person name="Shapiro H."/>
            <person name="Siaut M."/>
            <person name="Stanley M."/>
            <person name="Sussman M.R."/>
            <person name="Taylor A.R."/>
            <person name="Vardi A."/>
            <person name="von Dassow P."/>
            <person name="Vyverman W."/>
            <person name="Willis A."/>
            <person name="Wyrwicz L.S."/>
            <person name="Rokhsar D.S."/>
            <person name="Weissenbach J."/>
            <person name="Armbrust E.V."/>
            <person name="Green B.R."/>
            <person name="Van de Peer Y."/>
            <person name="Grigoriev I.V."/>
        </authorList>
    </citation>
    <scope>NUCLEOTIDE SEQUENCE [LARGE SCALE GENOMIC DNA]</scope>
    <source>
        <strain evidence="7 8">CCMP1335</strain>
    </source>
</reference>
<comment type="subcellular location">
    <subcellularLocation>
        <location evidence="1">Secreted</location>
    </subcellularLocation>
</comment>
<dbReference type="PaxDb" id="35128-Thaps2530"/>
<gene>
    <name evidence="7" type="ORF">THAPSDRAFT_2530</name>
</gene>
<keyword evidence="2" id="KW-0964">Secreted</keyword>
<feature type="compositionally biased region" description="Low complexity" evidence="4">
    <location>
        <begin position="95"/>
        <end position="106"/>
    </location>
</feature>
<dbReference type="AlphaFoldDB" id="B8BUM2"/>
<sequence>MLRGWGDSSGPPQEGGHQQTDTSQEVLHEWTRANQRYEEEKVEIEHVICDDPLASPGASSLGSGWSMPHGVVDNNSGADAVRNGVALNRVKKETVSSPVSSSNSSPKGSMFDDVDVEACPQSLPTPSNYGSNNGVFGKASSLTKRAINRFNSIPNAKFKFIMGFSVVLVATCVIAIAVSASNGNRDSSIGGDRSVEGGASGSIGILSNIGVETSEPSVVETSKPSARHTTAVPTMVPITNIPTENDLPTTFPTDNNTTLPTSFPTSPSTTATPTIITNEPTYAPITFSPTMNCKDSTGTYLTYNDKPRDCEWLDNGYNGAKSDRKDMNCLSSDIGDNCRYTCRLYNGCIDFLLSAVNNFIETDVSIGDSCADKPGVFMGNNHIPRNCTWIEEDPNTAPMKKNLNCGTPDDPRTELGVMCPASCAGYNECGRDGKKKDDGTVQNALPHPDANFEFKNDGLVDDDAESPTLAPTFGVSGEPTIWSTDTPTVWETVTPTYGATEKSCVDKDGEFLTHMGTYRACRWFNRDDIEEKKRLNCHSTEIGLNCEETCGCLPSVMGEEVKPTVCIDPNGPFETHEGETRQCEWLDRGDVSERKELNCGITEIGLNCICRCPMSGHDPSQNVLIQDVSWDYSGNDWDYASVTSRPTPTPPTKTEGILDDTKEIMTLIPSADTTVALRNAKDNFGESLVLRVSDADNAMQSLLLFDLSLIAKTFMGVGNAVLQLYATVGSSDGGVVFKKMKTSDWKEEEVSWSNMPGGEGSDELVVAFLNDVRADAWYDVDVTAALRDALANGEPYLSIRIVSDFAKLSFASKERGDESPQLIVDSRTIAPTNHPSGGLTGTPTSSPAVTLDCMDHKGKFITHTGQSQSCSWFDIGNGMLKKELNCQGGKEASLFCQAQCGEFNGCDDLTCEDRSGSYLTHSGWTAECSWLLTGQGTMKLEQNCGTDQYPITDLGKRCQATCGDYNGCNES</sequence>
<feature type="transmembrane region" description="Helical" evidence="5">
    <location>
        <begin position="158"/>
        <end position="178"/>
    </location>
</feature>
<keyword evidence="5" id="KW-1133">Transmembrane helix</keyword>
<feature type="compositionally biased region" description="Polar residues" evidence="4">
    <location>
        <begin position="16"/>
        <end position="25"/>
    </location>
</feature>
<evidence type="ECO:0000256" key="1">
    <source>
        <dbReference type="ARBA" id="ARBA00004613"/>
    </source>
</evidence>
<keyword evidence="5" id="KW-0812">Transmembrane</keyword>
<evidence type="ECO:0000256" key="5">
    <source>
        <dbReference type="SAM" id="Phobius"/>
    </source>
</evidence>
<evidence type="ECO:0000313" key="7">
    <source>
        <dbReference type="EMBL" id="EED94783.1"/>
    </source>
</evidence>
<name>B8BUM2_THAPS</name>
<dbReference type="OMA" id="ASCAGYN"/>
<evidence type="ECO:0000313" key="8">
    <source>
        <dbReference type="Proteomes" id="UP000001449"/>
    </source>
</evidence>
<dbReference type="InterPro" id="IPR055372">
    <property type="entry name" value="CBM96"/>
</dbReference>
<evidence type="ECO:0000256" key="2">
    <source>
        <dbReference type="ARBA" id="ARBA00022525"/>
    </source>
</evidence>
<dbReference type="eggNOG" id="ENOG502TAYY">
    <property type="taxonomic scope" value="Eukaryota"/>
</dbReference>
<evidence type="ECO:0000259" key="6">
    <source>
        <dbReference type="Pfam" id="PF24517"/>
    </source>
</evidence>
<accession>B8BUM2</accession>
<dbReference type="Pfam" id="PF24517">
    <property type="entry name" value="CBM96"/>
    <property type="match status" value="1"/>
</dbReference>
<feature type="domain" description="Carbohydrate-binding module family 96" evidence="6">
    <location>
        <begin position="664"/>
        <end position="825"/>
    </location>
</feature>
<dbReference type="NCBIfam" id="NF033679">
    <property type="entry name" value="DNRLRE_dom"/>
    <property type="match status" value="1"/>
</dbReference>
<feature type="region of interest" description="Disordered" evidence="4">
    <location>
        <begin position="256"/>
        <end position="275"/>
    </location>
</feature>
<keyword evidence="8" id="KW-1185">Reference proteome</keyword>
<keyword evidence="5" id="KW-0472">Membrane</keyword>
<dbReference type="Proteomes" id="UP000001449">
    <property type="component" value="Chromosome 2"/>
</dbReference>
<evidence type="ECO:0000256" key="4">
    <source>
        <dbReference type="SAM" id="MobiDB-lite"/>
    </source>
</evidence>
<proteinExistence type="predicted"/>
<dbReference type="EMBL" id="CM000639">
    <property type="protein sequence ID" value="EED94783.1"/>
    <property type="molecule type" value="Genomic_DNA"/>
</dbReference>
<reference evidence="7 8" key="1">
    <citation type="journal article" date="2004" name="Science">
        <title>The genome of the diatom Thalassiosira pseudonana: ecology, evolution, and metabolism.</title>
        <authorList>
            <person name="Armbrust E.V."/>
            <person name="Berges J.A."/>
            <person name="Bowler C."/>
            <person name="Green B.R."/>
            <person name="Martinez D."/>
            <person name="Putnam N.H."/>
            <person name="Zhou S."/>
            <person name="Allen A.E."/>
            <person name="Apt K.E."/>
            <person name="Bechner M."/>
            <person name="Brzezinski M.A."/>
            <person name="Chaal B.K."/>
            <person name="Chiovitti A."/>
            <person name="Davis A.K."/>
            <person name="Demarest M.S."/>
            <person name="Detter J.C."/>
            <person name="Glavina T."/>
            <person name="Goodstein D."/>
            <person name="Hadi M.Z."/>
            <person name="Hellsten U."/>
            <person name="Hildebrand M."/>
            <person name="Jenkins B.D."/>
            <person name="Jurka J."/>
            <person name="Kapitonov V.V."/>
            <person name="Kroger N."/>
            <person name="Lau W.W."/>
            <person name="Lane T.W."/>
            <person name="Larimer F.W."/>
            <person name="Lippmeier J.C."/>
            <person name="Lucas S."/>
            <person name="Medina M."/>
            <person name="Montsant A."/>
            <person name="Obornik M."/>
            <person name="Parker M.S."/>
            <person name="Palenik B."/>
            <person name="Pazour G.J."/>
            <person name="Richardson P.M."/>
            <person name="Rynearson T.A."/>
            <person name="Saito M.A."/>
            <person name="Schwartz D.C."/>
            <person name="Thamatrakoln K."/>
            <person name="Valentin K."/>
            <person name="Vardi A."/>
            <person name="Wilkerson F.P."/>
            <person name="Rokhsar D.S."/>
        </authorList>
    </citation>
    <scope>NUCLEOTIDE SEQUENCE [LARGE SCALE GENOMIC DNA]</scope>
    <source>
        <strain evidence="7 8">CCMP1335</strain>
    </source>
</reference>